<comment type="similarity">
    <text evidence="1 3">Belongs to the lysophospholipase family.</text>
</comment>
<evidence type="ECO:0000256" key="1">
    <source>
        <dbReference type="ARBA" id="ARBA00008780"/>
    </source>
</evidence>
<keyword evidence="2 3" id="KW-0442">Lipid degradation</keyword>
<dbReference type="AlphaFoldDB" id="A0A165VFL6"/>
<dbReference type="InterPro" id="IPR016035">
    <property type="entry name" value="Acyl_Trfase/lysoPLipase"/>
</dbReference>
<dbReference type="SUPFAM" id="SSF52151">
    <property type="entry name" value="FabD/lysophospholipase-like"/>
    <property type="match status" value="1"/>
</dbReference>
<evidence type="ECO:0000256" key="2">
    <source>
        <dbReference type="PROSITE-ProRule" id="PRU00555"/>
    </source>
</evidence>
<dbReference type="GO" id="GO:0009395">
    <property type="term" value="P:phospholipid catabolic process"/>
    <property type="evidence" value="ECO:0007669"/>
    <property type="project" value="InterPro"/>
</dbReference>
<dbReference type="Proteomes" id="UP000076761">
    <property type="component" value="Unassembled WGS sequence"/>
</dbReference>
<feature type="non-terminal residue" evidence="5">
    <location>
        <position position="1"/>
    </location>
</feature>
<dbReference type="EC" id="3.1.1.5" evidence="3"/>
<keyword evidence="2 3" id="KW-0443">Lipid metabolism</keyword>
<comment type="catalytic activity">
    <reaction evidence="3">
        <text>a 1-acyl-sn-glycero-3-phosphocholine + H2O = sn-glycerol 3-phosphocholine + a fatty acid + H(+)</text>
        <dbReference type="Rhea" id="RHEA:15177"/>
        <dbReference type="ChEBI" id="CHEBI:15377"/>
        <dbReference type="ChEBI" id="CHEBI:15378"/>
        <dbReference type="ChEBI" id="CHEBI:16870"/>
        <dbReference type="ChEBI" id="CHEBI:28868"/>
        <dbReference type="ChEBI" id="CHEBI:58168"/>
        <dbReference type="EC" id="3.1.1.5"/>
    </reaction>
</comment>
<evidence type="ECO:0000256" key="3">
    <source>
        <dbReference type="RuleBase" id="RU362103"/>
    </source>
</evidence>
<organism evidence="5 6">
    <name type="scientific">Neolentinus lepideus HHB14362 ss-1</name>
    <dbReference type="NCBI Taxonomy" id="1314782"/>
    <lineage>
        <taxon>Eukaryota</taxon>
        <taxon>Fungi</taxon>
        <taxon>Dikarya</taxon>
        <taxon>Basidiomycota</taxon>
        <taxon>Agaricomycotina</taxon>
        <taxon>Agaricomycetes</taxon>
        <taxon>Gloeophyllales</taxon>
        <taxon>Gloeophyllaceae</taxon>
        <taxon>Neolentinus</taxon>
    </lineage>
</organism>
<evidence type="ECO:0000313" key="6">
    <source>
        <dbReference type="Proteomes" id="UP000076761"/>
    </source>
</evidence>
<dbReference type="InterPro" id="IPR002642">
    <property type="entry name" value="LysoPLipase_cat_dom"/>
</dbReference>
<reference evidence="5 6" key="1">
    <citation type="journal article" date="2016" name="Mol. Biol. Evol.">
        <title>Comparative Genomics of Early-Diverging Mushroom-Forming Fungi Provides Insights into the Origins of Lignocellulose Decay Capabilities.</title>
        <authorList>
            <person name="Nagy L.G."/>
            <person name="Riley R."/>
            <person name="Tritt A."/>
            <person name="Adam C."/>
            <person name="Daum C."/>
            <person name="Floudas D."/>
            <person name="Sun H."/>
            <person name="Yadav J.S."/>
            <person name="Pangilinan J."/>
            <person name="Larsson K.H."/>
            <person name="Matsuura K."/>
            <person name="Barry K."/>
            <person name="Labutti K."/>
            <person name="Kuo R."/>
            <person name="Ohm R.A."/>
            <person name="Bhattacharya S.S."/>
            <person name="Shirouzu T."/>
            <person name="Yoshinaga Y."/>
            <person name="Martin F.M."/>
            <person name="Grigoriev I.V."/>
            <person name="Hibbett D.S."/>
        </authorList>
    </citation>
    <scope>NUCLEOTIDE SEQUENCE [LARGE SCALE GENOMIC DNA]</scope>
    <source>
        <strain evidence="5 6">HHB14362 ss-1</strain>
    </source>
</reference>
<keyword evidence="6" id="KW-1185">Reference proteome</keyword>
<dbReference type="InParanoid" id="A0A165VFL6"/>
<keyword evidence="2 3" id="KW-0378">Hydrolase</keyword>
<dbReference type="Pfam" id="PF01735">
    <property type="entry name" value="PLA2_B"/>
    <property type="match status" value="1"/>
</dbReference>
<protein>
    <recommendedName>
        <fullName evidence="3">Lysophospholipase</fullName>
        <ecNumber evidence="3">3.1.1.5</ecNumber>
    </recommendedName>
</protein>
<dbReference type="EMBL" id="KV425553">
    <property type="protein sequence ID" value="KZT29606.1"/>
    <property type="molecule type" value="Genomic_DNA"/>
</dbReference>
<feature type="domain" description="PLA2c" evidence="4">
    <location>
        <begin position="1"/>
        <end position="84"/>
    </location>
</feature>
<dbReference type="GO" id="GO:0004622">
    <property type="term" value="F:phosphatidylcholine lysophospholipase activity"/>
    <property type="evidence" value="ECO:0007669"/>
    <property type="project" value="UniProtKB-EC"/>
</dbReference>
<sequence>IATSGGGYRATMFGPGVLNAFDGRNKSAAAMGTGGLLQATSHMAGRSGGLLPVHSLAQANFPTIHGLIIGPPRPEANGRLPSEH</sequence>
<dbReference type="PROSITE" id="PS51210">
    <property type="entry name" value="PLA2C"/>
    <property type="match status" value="1"/>
</dbReference>
<dbReference type="Gene3D" id="3.40.1090.10">
    <property type="entry name" value="Cytosolic phospholipase A2 catalytic domain"/>
    <property type="match status" value="1"/>
</dbReference>
<gene>
    <name evidence="5" type="ORF">NEOLEDRAFT_1056062</name>
</gene>
<evidence type="ECO:0000259" key="4">
    <source>
        <dbReference type="PROSITE" id="PS51210"/>
    </source>
</evidence>
<accession>A0A165VFL6</accession>
<dbReference type="OrthoDB" id="4084751at2759"/>
<name>A0A165VFL6_9AGAM</name>
<dbReference type="STRING" id="1314782.A0A165VFL6"/>
<proteinExistence type="inferred from homology"/>
<evidence type="ECO:0000313" key="5">
    <source>
        <dbReference type="EMBL" id="KZT29606.1"/>
    </source>
</evidence>